<feature type="region of interest" description="Disordered" evidence="1">
    <location>
        <begin position="353"/>
        <end position="431"/>
    </location>
</feature>
<feature type="compositionally biased region" description="Polar residues" evidence="1">
    <location>
        <begin position="52"/>
        <end position="69"/>
    </location>
</feature>
<feature type="compositionally biased region" description="Polar residues" evidence="1">
    <location>
        <begin position="300"/>
        <end position="311"/>
    </location>
</feature>
<feature type="compositionally biased region" description="Low complexity" evidence="1">
    <location>
        <begin position="32"/>
        <end position="44"/>
    </location>
</feature>
<dbReference type="KEGG" id="aqu:109586270"/>
<dbReference type="InParanoid" id="A0A1X7TS27"/>
<name>A0A1X7TS27_AMPQE</name>
<feature type="region of interest" description="Disordered" evidence="1">
    <location>
        <begin position="631"/>
        <end position="671"/>
    </location>
</feature>
<dbReference type="Pfam" id="PF15392">
    <property type="entry name" value="Joubert"/>
    <property type="match status" value="1"/>
</dbReference>
<feature type="compositionally biased region" description="Basic and acidic residues" evidence="1">
    <location>
        <begin position="662"/>
        <end position="671"/>
    </location>
</feature>
<dbReference type="EnsemblMetazoa" id="XM_020002441.1">
    <property type="protein sequence ID" value="XP_019858000.1"/>
    <property type="gene ID" value="LOC109586270"/>
</dbReference>
<evidence type="ECO:0000256" key="1">
    <source>
        <dbReference type="SAM" id="MobiDB-lite"/>
    </source>
</evidence>
<protein>
    <submittedName>
        <fullName evidence="2">Uncharacterized protein</fullName>
    </submittedName>
</protein>
<feature type="region of interest" description="Disordered" evidence="1">
    <location>
        <begin position="242"/>
        <end position="340"/>
    </location>
</feature>
<feature type="compositionally biased region" description="Basic and acidic residues" evidence="1">
    <location>
        <begin position="631"/>
        <end position="641"/>
    </location>
</feature>
<sequence>MADGSQMVLSDLLSSSLTGEMPQMMREGEGMSTSEGFTFSSSSTLKKGEIPQTFSLPDNNPDPSQQHQLLSLPPNINDPSRGVPRQLSDLYPGVDALFHKISEQRINNNNNNLKNTFISGGVPKTDERPSPLLKLVSDKNSPQYQPFLAPPVIKSVIAPPTFLTTCIPSSKPPNNAKVPRPINYKEWVELVLPNIPTRPFVPKLLPPSAVAPPLLKLEDPLSKMRANGFKLLTLPSDVPNMQHVHVRKSRSRVTPTSRQKRQIRFKSPDHTVTTATKAMPIRITSSSDEILSSPDSSLSNKPRPSSPNNEQLALPKEISPQTLPSNKPRPQDTRLTKNQLTLSAIKHVNISTSSYSEEEEKEEKLLVSSHTHSPSHHSPTSPCSGTPPRSPSPCSGTPPRPPSPRSPSPPRSPSHRSPSLSPPPTKRVPSLKTSVAVQVDINDKSHLPNDGQRLYTDVIDIEEEEDVEEEVFMVTDRVTRTPPIPRHHYGNRPDDVMKQFELLEKQLSLLEANAEDIKDDFMTSRRILSTIDRLTPTGGQEALTPSKYGQPFPSPFATPRYDIGSIERSLPPTPNYKKGTDTPRSQLHTFRSTTPNTDITNDGVSLDGDSNEKRSNLRRWMSKKFYERNTEYKNQREELRRKEKRPFKTKSSSSTPKKPLHQKREQEEINRHSRLKEAHSLMEDMLQSSSLLSNSLKHQLPTEPETSNKKKKKTITSTTTSIKEKREKENRRGFGARTSRSVQQSPVRTEGGGYSKRRIASVEGLTPREQDKMAEILATFKNKRGDSSSSSVDWDEVDEIMAASS</sequence>
<reference evidence="2" key="2">
    <citation type="submission" date="2017-05" db="UniProtKB">
        <authorList>
            <consortium name="EnsemblMetazoa"/>
        </authorList>
    </citation>
    <scope>IDENTIFICATION</scope>
</reference>
<feature type="region of interest" description="Disordered" evidence="1">
    <location>
        <begin position="693"/>
        <end position="767"/>
    </location>
</feature>
<feature type="compositionally biased region" description="Low complexity" evidence="1">
    <location>
        <begin position="366"/>
        <end position="387"/>
    </location>
</feature>
<evidence type="ECO:0000313" key="2">
    <source>
        <dbReference type="EnsemblMetazoa" id="Aqu2.1.17972_001"/>
    </source>
</evidence>
<feature type="compositionally biased region" description="Basic and acidic residues" evidence="1">
    <location>
        <begin position="722"/>
        <end position="732"/>
    </location>
</feature>
<keyword evidence="3" id="KW-1185">Reference proteome</keyword>
<evidence type="ECO:0000313" key="3">
    <source>
        <dbReference type="Proteomes" id="UP000007879"/>
    </source>
</evidence>
<dbReference type="AlphaFoldDB" id="A0A1X7TS27"/>
<feature type="compositionally biased region" description="Polar residues" evidence="1">
    <location>
        <begin position="738"/>
        <end position="747"/>
    </location>
</feature>
<feature type="compositionally biased region" description="Low complexity" evidence="1">
    <location>
        <begin position="285"/>
        <end position="299"/>
    </location>
</feature>
<gene>
    <name evidence="2" type="primary">109586270</name>
</gene>
<proteinExistence type="predicted"/>
<feature type="compositionally biased region" description="Polar residues" evidence="1">
    <location>
        <begin position="582"/>
        <end position="603"/>
    </location>
</feature>
<feature type="region of interest" description="Disordered" evidence="1">
    <location>
        <begin position="782"/>
        <end position="805"/>
    </location>
</feature>
<reference evidence="3" key="1">
    <citation type="journal article" date="2010" name="Nature">
        <title>The Amphimedon queenslandica genome and the evolution of animal complexity.</title>
        <authorList>
            <person name="Srivastava M."/>
            <person name="Simakov O."/>
            <person name="Chapman J."/>
            <person name="Fahey B."/>
            <person name="Gauthier M.E."/>
            <person name="Mitros T."/>
            <person name="Richards G.S."/>
            <person name="Conaco C."/>
            <person name="Dacre M."/>
            <person name="Hellsten U."/>
            <person name="Larroux C."/>
            <person name="Putnam N.H."/>
            <person name="Stanke M."/>
            <person name="Adamska M."/>
            <person name="Darling A."/>
            <person name="Degnan S.M."/>
            <person name="Oakley T.H."/>
            <person name="Plachetzki D.C."/>
            <person name="Zhai Y."/>
            <person name="Adamski M."/>
            <person name="Calcino A."/>
            <person name="Cummins S.F."/>
            <person name="Goodstein D.M."/>
            <person name="Harris C."/>
            <person name="Jackson D.J."/>
            <person name="Leys S.P."/>
            <person name="Shu S."/>
            <person name="Woodcroft B.J."/>
            <person name="Vervoort M."/>
            <person name="Kosik K.S."/>
            <person name="Manning G."/>
            <person name="Degnan B.M."/>
            <person name="Rokhsar D.S."/>
        </authorList>
    </citation>
    <scope>NUCLEOTIDE SEQUENCE [LARGE SCALE GENOMIC DNA]</scope>
</reference>
<organism evidence="2">
    <name type="scientific">Amphimedon queenslandica</name>
    <name type="common">Sponge</name>
    <dbReference type="NCBI Taxonomy" id="400682"/>
    <lineage>
        <taxon>Eukaryota</taxon>
        <taxon>Metazoa</taxon>
        <taxon>Porifera</taxon>
        <taxon>Demospongiae</taxon>
        <taxon>Heteroscleromorpha</taxon>
        <taxon>Haplosclerida</taxon>
        <taxon>Niphatidae</taxon>
        <taxon>Amphimedon</taxon>
    </lineage>
</organism>
<accession>A0A1X7TS27</accession>
<feature type="compositionally biased region" description="Pro residues" evidence="1">
    <location>
        <begin position="388"/>
        <end position="412"/>
    </location>
</feature>
<feature type="region of interest" description="Disordered" evidence="1">
    <location>
        <begin position="1"/>
        <end position="78"/>
    </location>
</feature>
<dbReference type="Proteomes" id="UP000007879">
    <property type="component" value="Unassembled WGS sequence"/>
</dbReference>
<feature type="region of interest" description="Disordered" evidence="1">
    <location>
        <begin position="536"/>
        <end position="615"/>
    </location>
</feature>
<dbReference type="EnsemblMetazoa" id="Aqu2.1.17972_001">
    <property type="protein sequence ID" value="Aqu2.1.17972_001"/>
    <property type="gene ID" value="Aqu2.1.17972"/>
</dbReference>
<dbReference type="InterPro" id="IPR028236">
    <property type="entry name" value="CPLANE1"/>
</dbReference>
<feature type="compositionally biased region" description="Low complexity" evidence="1">
    <location>
        <begin position="693"/>
        <end position="705"/>
    </location>
</feature>